<dbReference type="EMBL" id="PZZP01000001">
    <property type="protein sequence ID" value="PTM57683.1"/>
    <property type="molecule type" value="Genomic_DNA"/>
</dbReference>
<dbReference type="Pfam" id="PF07875">
    <property type="entry name" value="Coat_F"/>
    <property type="match status" value="1"/>
</dbReference>
<sequence>MQQQNNQAQNQQQATPQHSTGLPQVKGPEMNDRDRINDVLAMEKYMTTAYNIAVNEASTDPLYQTQMSILTNLHRAQRDLYNAMSAKGWYKTDPADVQKVNQAFQQFNNYHTQFPYS</sequence>
<proteinExistence type="predicted"/>
<dbReference type="AlphaFoldDB" id="A0A2T4Z722"/>
<name>A0A2T4Z722_9BACL</name>
<dbReference type="OrthoDB" id="1647790at2"/>
<evidence type="ECO:0000313" key="2">
    <source>
        <dbReference type="EMBL" id="PTM57683.1"/>
    </source>
</evidence>
<protein>
    <submittedName>
        <fullName evidence="2">Coat F domain-containing protein</fullName>
    </submittedName>
</protein>
<organism evidence="2 3">
    <name type="scientific">Desmospora activa DSM 45169</name>
    <dbReference type="NCBI Taxonomy" id="1121389"/>
    <lineage>
        <taxon>Bacteria</taxon>
        <taxon>Bacillati</taxon>
        <taxon>Bacillota</taxon>
        <taxon>Bacilli</taxon>
        <taxon>Bacillales</taxon>
        <taxon>Thermoactinomycetaceae</taxon>
        <taxon>Desmospora</taxon>
    </lineage>
</organism>
<dbReference type="InterPro" id="IPR012851">
    <property type="entry name" value="Spore_coat_CotF-like"/>
</dbReference>
<dbReference type="Proteomes" id="UP000241639">
    <property type="component" value="Unassembled WGS sequence"/>
</dbReference>
<accession>A0A2T4Z722</accession>
<comment type="caution">
    <text evidence="2">The sequence shown here is derived from an EMBL/GenBank/DDBJ whole genome shotgun (WGS) entry which is preliminary data.</text>
</comment>
<dbReference type="RefSeq" id="WP_107724564.1">
    <property type="nucleotide sequence ID" value="NZ_PZZP01000001.1"/>
</dbReference>
<feature type="compositionally biased region" description="Low complexity" evidence="1">
    <location>
        <begin position="1"/>
        <end position="14"/>
    </location>
</feature>
<reference evidence="2 3" key="1">
    <citation type="submission" date="2018-04" db="EMBL/GenBank/DDBJ databases">
        <title>Genomic Encyclopedia of Archaeal and Bacterial Type Strains, Phase II (KMG-II): from individual species to whole genera.</title>
        <authorList>
            <person name="Goeker M."/>
        </authorList>
    </citation>
    <scope>NUCLEOTIDE SEQUENCE [LARGE SCALE GENOMIC DNA]</scope>
    <source>
        <strain evidence="2 3">DSM 45169</strain>
    </source>
</reference>
<gene>
    <name evidence="2" type="ORF">C8J48_0234</name>
</gene>
<evidence type="ECO:0000256" key="1">
    <source>
        <dbReference type="SAM" id="MobiDB-lite"/>
    </source>
</evidence>
<feature type="region of interest" description="Disordered" evidence="1">
    <location>
        <begin position="1"/>
        <end position="35"/>
    </location>
</feature>
<keyword evidence="3" id="KW-1185">Reference proteome</keyword>
<evidence type="ECO:0000313" key="3">
    <source>
        <dbReference type="Proteomes" id="UP000241639"/>
    </source>
</evidence>